<protein>
    <submittedName>
        <fullName evidence="1">Uncharacterized protein</fullName>
    </submittedName>
</protein>
<proteinExistence type="predicted"/>
<dbReference type="HOGENOM" id="CLU_3312300_0_0_6"/>
<evidence type="ECO:0000313" key="2">
    <source>
        <dbReference type="Proteomes" id="UP000004699"/>
    </source>
</evidence>
<dbReference type="EMBL" id="DS999411">
    <property type="protein sequence ID" value="EED35351.1"/>
    <property type="molecule type" value="Genomic_DNA"/>
</dbReference>
<dbReference type="Proteomes" id="UP000004699">
    <property type="component" value="Unassembled WGS sequence"/>
</dbReference>
<name>B8KV64_9GAMM</name>
<evidence type="ECO:0000313" key="1">
    <source>
        <dbReference type="EMBL" id="EED35351.1"/>
    </source>
</evidence>
<gene>
    <name evidence="1" type="ORF">NOR51B_1296</name>
</gene>
<keyword evidence="2" id="KW-1185">Reference proteome</keyword>
<dbReference type="AlphaFoldDB" id="B8KV64"/>
<sequence>MLSIQRLVKMLFLIMLIISEYPRRYFRSEAARICGADGP</sequence>
<organism evidence="1 2">
    <name type="scientific">Luminiphilus syltensis NOR5-1B</name>
    <dbReference type="NCBI Taxonomy" id="565045"/>
    <lineage>
        <taxon>Bacteria</taxon>
        <taxon>Pseudomonadati</taxon>
        <taxon>Pseudomonadota</taxon>
        <taxon>Gammaproteobacteria</taxon>
        <taxon>Cellvibrionales</taxon>
        <taxon>Halieaceae</taxon>
        <taxon>Luminiphilus</taxon>
    </lineage>
</organism>
<reference evidence="2" key="1">
    <citation type="journal article" date="2013" name="BMC Microbiol.">
        <title>Taxonomy and evolution of bacteriochlorophyll a-containing members of the OM60/NOR5 clade of marine gammaproteobacteria: description of Luminiphilus syltensis gen. nov., sp. nov., reclassification of Haliea rubra as Pseudohaliea rubra gen. nov., comb. nov., and emendation of Chromatocurvus halotolerans.</title>
        <authorList>
            <person name="Spring S."/>
            <person name="Riedel T."/>
            <person name="Sproer C."/>
            <person name="Yan S."/>
            <person name="Harder J."/>
            <person name="Fuchs B.M."/>
        </authorList>
    </citation>
    <scope>NUCLEOTIDE SEQUENCE [LARGE SCALE GENOMIC DNA]</scope>
    <source>
        <strain evidence="2">NOR51-B</strain>
    </source>
</reference>
<accession>B8KV64</accession>